<keyword evidence="2" id="KW-1185">Reference proteome</keyword>
<dbReference type="EMBL" id="JARQZJ010000064">
    <property type="protein sequence ID" value="KAK9880353.1"/>
    <property type="molecule type" value="Genomic_DNA"/>
</dbReference>
<proteinExistence type="predicted"/>
<sequence length="206" mass="24377">MYPDVSFLIKKMNLQAVDVEDGNNFQRSYAFRRKKRPVFVQNFNQKRKKSARENFNRCIDRCGILDGGNPKDYSEDKNNKKYMKMKKKKIKNMFIDSLTKTQEAPWFVKWKRRKIRPFKRSIVNKAGDLLQLDLIGSNLITIQNFFINCHLSLWRYFLATLIFALRNDFIFPKPVNLLISPFWIQYLKGTPHSDLAIECGVLLAEL</sequence>
<dbReference type="Proteomes" id="UP001431783">
    <property type="component" value="Unassembled WGS sequence"/>
</dbReference>
<dbReference type="AlphaFoldDB" id="A0AAW1UIM5"/>
<protein>
    <submittedName>
        <fullName evidence="1">Uncharacterized protein</fullName>
    </submittedName>
</protein>
<accession>A0AAW1UIM5</accession>
<organism evidence="1 2">
    <name type="scientific">Henosepilachna vigintioctopunctata</name>
    <dbReference type="NCBI Taxonomy" id="420089"/>
    <lineage>
        <taxon>Eukaryota</taxon>
        <taxon>Metazoa</taxon>
        <taxon>Ecdysozoa</taxon>
        <taxon>Arthropoda</taxon>
        <taxon>Hexapoda</taxon>
        <taxon>Insecta</taxon>
        <taxon>Pterygota</taxon>
        <taxon>Neoptera</taxon>
        <taxon>Endopterygota</taxon>
        <taxon>Coleoptera</taxon>
        <taxon>Polyphaga</taxon>
        <taxon>Cucujiformia</taxon>
        <taxon>Coccinelloidea</taxon>
        <taxon>Coccinellidae</taxon>
        <taxon>Epilachninae</taxon>
        <taxon>Epilachnini</taxon>
        <taxon>Henosepilachna</taxon>
    </lineage>
</organism>
<comment type="caution">
    <text evidence="1">The sequence shown here is derived from an EMBL/GenBank/DDBJ whole genome shotgun (WGS) entry which is preliminary data.</text>
</comment>
<evidence type="ECO:0000313" key="2">
    <source>
        <dbReference type="Proteomes" id="UP001431783"/>
    </source>
</evidence>
<gene>
    <name evidence="1" type="ORF">WA026_010238</name>
</gene>
<reference evidence="1 2" key="1">
    <citation type="submission" date="2023-03" db="EMBL/GenBank/DDBJ databases">
        <title>Genome insight into feeding habits of ladybird beetles.</title>
        <authorList>
            <person name="Li H.-S."/>
            <person name="Huang Y.-H."/>
            <person name="Pang H."/>
        </authorList>
    </citation>
    <scope>NUCLEOTIDE SEQUENCE [LARGE SCALE GENOMIC DNA]</scope>
    <source>
        <strain evidence="1">SYSU_2023b</strain>
        <tissue evidence="1">Whole body</tissue>
    </source>
</reference>
<name>A0AAW1UIM5_9CUCU</name>
<evidence type="ECO:0000313" key="1">
    <source>
        <dbReference type="EMBL" id="KAK9880353.1"/>
    </source>
</evidence>